<dbReference type="InterPro" id="IPR000795">
    <property type="entry name" value="T_Tr_GTP-bd_dom"/>
</dbReference>
<dbReference type="Pfam" id="PF11987">
    <property type="entry name" value="IF-2"/>
    <property type="match status" value="1"/>
</dbReference>
<dbReference type="PANTHER" id="PTHR43381:SF20">
    <property type="entry name" value="TRANSLATION INITIATION FACTOR IF-2, MITOCHONDRIAL"/>
    <property type="match status" value="1"/>
</dbReference>
<dbReference type="GO" id="GO:0003924">
    <property type="term" value="F:GTPase activity"/>
    <property type="evidence" value="ECO:0007669"/>
    <property type="project" value="InterPro"/>
</dbReference>
<dbReference type="SUPFAM" id="SSF52156">
    <property type="entry name" value="Initiation factor IF2/eIF5b, domain 3"/>
    <property type="match status" value="1"/>
</dbReference>
<proteinExistence type="inferred from homology"/>
<evidence type="ECO:0000256" key="6">
    <source>
        <dbReference type="ARBA" id="ARBA00025162"/>
    </source>
</evidence>
<feature type="coiled-coil region" evidence="7">
    <location>
        <begin position="495"/>
        <end position="526"/>
    </location>
</feature>
<feature type="domain" description="Tr-type G" evidence="8">
    <location>
        <begin position="230"/>
        <end position="389"/>
    </location>
</feature>
<evidence type="ECO:0000256" key="5">
    <source>
        <dbReference type="ARBA" id="ARBA00023134"/>
    </source>
</evidence>
<evidence type="ECO:0000259" key="8">
    <source>
        <dbReference type="PROSITE" id="PS51722"/>
    </source>
</evidence>
<dbReference type="InterPro" id="IPR027417">
    <property type="entry name" value="P-loop_NTPase"/>
</dbReference>
<dbReference type="STRING" id="42156.A0A3P6U766"/>
<dbReference type="InterPro" id="IPR009000">
    <property type="entry name" value="Transl_B-barrel_sf"/>
</dbReference>
<dbReference type="Pfam" id="PF22042">
    <property type="entry name" value="EF-G_D2"/>
    <property type="match status" value="1"/>
</dbReference>
<evidence type="ECO:0000313" key="9">
    <source>
        <dbReference type="EMBL" id="VDK87120.1"/>
    </source>
</evidence>
<dbReference type="FunFam" id="2.40.30.10:FF:000007">
    <property type="entry name" value="Translation initiation factor IF-2"/>
    <property type="match status" value="1"/>
</dbReference>
<evidence type="ECO:0000256" key="2">
    <source>
        <dbReference type="ARBA" id="ARBA00022540"/>
    </source>
</evidence>
<name>A0A3P6U766_LITSI</name>
<evidence type="ECO:0000256" key="4">
    <source>
        <dbReference type="ARBA" id="ARBA00022917"/>
    </source>
</evidence>
<keyword evidence="7" id="KW-0175">Coiled coil</keyword>
<keyword evidence="10" id="KW-1185">Reference proteome</keyword>
<dbReference type="FunFam" id="3.40.50.10050:FF:000001">
    <property type="entry name" value="Translation initiation factor IF-2"/>
    <property type="match status" value="1"/>
</dbReference>
<dbReference type="FunFam" id="3.40.50.300:FF:000019">
    <property type="entry name" value="Translation initiation factor IF-2"/>
    <property type="match status" value="1"/>
</dbReference>
<dbReference type="SUPFAM" id="SSF52540">
    <property type="entry name" value="P-loop containing nucleoside triphosphate hydrolases"/>
    <property type="match status" value="1"/>
</dbReference>
<dbReference type="Proteomes" id="UP000277928">
    <property type="component" value="Unassembled WGS sequence"/>
</dbReference>
<dbReference type="GO" id="GO:0005525">
    <property type="term" value="F:GTP binding"/>
    <property type="evidence" value="ECO:0007669"/>
    <property type="project" value="UniProtKB-KW"/>
</dbReference>
<comment type="function">
    <text evidence="6">One of the essential components for the initiation of protein synthesis. Protects formylmethionyl-tRNA from spontaneous hydrolysis and promotes its binding to the 30S ribosomal subunits. Also involved in the hydrolysis of GTP during the formation of the 70S ribosomal complex.</text>
</comment>
<dbReference type="SUPFAM" id="SSF50447">
    <property type="entry name" value="Translation proteins"/>
    <property type="match status" value="2"/>
</dbReference>
<dbReference type="OrthoDB" id="361630at2759"/>
<dbReference type="AlphaFoldDB" id="A0A3P6U766"/>
<evidence type="ECO:0000313" key="10">
    <source>
        <dbReference type="Proteomes" id="UP000277928"/>
    </source>
</evidence>
<dbReference type="EMBL" id="UYRX01000919">
    <property type="protein sequence ID" value="VDK87120.1"/>
    <property type="molecule type" value="Genomic_DNA"/>
</dbReference>
<evidence type="ECO:0000256" key="1">
    <source>
        <dbReference type="ARBA" id="ARBA00007733"/>
    </source>
</evidence>
<dbReference type="Pfam" id="PF00009">
    <property type="entry name" value="GTP_EFTU"/>
    <property type="match status" value="1"/>
</dbReference>
<keyword evidence="3" id="KW-0547">Nucleotide-binding</keyword>
<dbReference type="PROSITE" id="PS51722">
    <property type="entry name" value="G_TR_2"/>
    <property type="match status" value="1"/>
</dbReference>
<accession>A0A3P6U766</accession>
<dbReference type="CDD" id="cd01887">
    <property type="entry name" value="IF2_eIF5B"/>
    <property type="match status" value="1"/>
</dbReference>
<comment type="similarity">
    <text evidence="1">Belongs to the TRAFAC class translation factor GTPase superfamily. Classic translation factor GTPase family. IF-2 subfamily.</text>
</comment>
<keyword evidence="4" id="KW-0648">Protein biosynthesis</keyword>
<sequence>MELHYDGQCSLLIPILVACRDDQRPAIINRIYFRGKFEFPGTACDFRQLDVQPRSSRDWVDNGSVGRLVFVNTASLERLDRRIKAFQESTKEHHLIHLCTMRWLLGGSVRSLRLSPKSYVKRKRRKVADPIVVDKTPSKKKTVEIYEDMKVGELAKVLESSEEEILQMLKDLNKLPRSNSEMLDMYSITSVVGAFGLKPKLVAHPRSVVDSNFELDAFPQPPPPENELRQRPPVVTIMGHVDHGKTTLLDCLRHSQIVESEYGVKEKDCEITFLDTPGHAAFAKMRERGAKSTDIVVLVIAADDGVNEQTVQSINYAKQADVPIVVAINKIDKSNANPIQTKQSLVEHGILVDDLGGDVLSVEISALQGKNIHRLKEAILLQAEDMNLRSTWNGLVEGIVIESRIQSGIGKVCTMIVQRGTLVKGAALVAGTCWARVRAMYDEFNRELTKAVPSTPVVVAGWKEDLPTPGDRILQLENEKRAQQIARYRMKEEINKKMEQDWKTMEQRIEKDRKEYLENRRKLLNAGLRTGSTLRLVVHKEQKYRRDTENQKPCVRLMLNTDVDGTLEAILNVLDTYKSEEVELDLVKFDVGPPSESDITLAKDLGVLLYCFNVQVAPGLKRTAEQLGVEINCFNVIYRLVEDLRNRLSDCVPEEVVFEQVGEGHVIKSFSVVVGRKKQSVAGVLVDWGTISISDSLRVLRGTTVIFEGSIRSMRIGTQVGVAVPNETIVFKEDDIIETYRETKVKKEISWNPPGF</sequence>
<dbReference type="InterPro" id="IPR023115">
    <property type="entry name" value="TIF_IF2_dom3"/>
</dbReference>
<dbReference type="InterPro" id="IPR015760">
    <property type="entry name" value="TIF_IF2"/>
</dbReference>
<dbReference type="PANTHER" id="PTHR43381">
    <property type="entry name" value="TRANSLATION INITIATION FACTOR IF-2-RELATED"/>
    <property type="match status" value="1"/>
</dbReference>
<dbReference type="NCBIfam" id="TIGR00231">
    <property type="entry name" value="small_GTP"/>
    <property type="match status" value="1"/>
</dbReference>
<dbReference type="Gene3D" id="3.40.50.300">
    <property type="entry name" value="P-loop containing nucleotide triphosphate hydrolases"/>
    <property type="match status" value="1"/>
</dbReference>
<keyword evidence="5" id="KW-0342">GTP-binding</keyword>
<protein>
    <recommendedName>
        <fullName evidence="8">Tr-type G domain-containing protein</fullName>
    </recommendedName>
</protein>
<dbReference type="InterPro" id="IPR036925">
    <property type="entry name" value="TIF_IF2_dom3_sf"/>
</dbReference>
<dbReference type="InterPro" id="IPR044145">
    <property type="entry name" value="IF2_II"/>
</dbReference>
<evidence type="ECO:0000256" key="3">
    <source>
        <dbReference type="ARBA" id="ARBA00022741"/>
    </source>
</evidence>
<evidence type="ECO:0000256" key="7">
    <source>
        <dbReference type="SAM" id="Coils"/>
    </source>
</evidence>
<dbReference type="InterPro" id="IPR005225">
    <property type="entry name" value="Small_GTP-bd"/>
</dbReference>
<dbReference type="Gene3D" id="3.40.50.10050">
    <property type="entry name" value="Translation initiation factor IF- 2, domain 3"/>
    <property type="match status" value="1"/>
</dbReference>
<organism evidence="9 10">
    <name type="scientific">Litomosoides sigmodontis</name>
    <name type="common">Filarial nematode worm</name>
    <dbReference type="NCBI Taxonomy" id="42156"/>
    <lineage>
        <taxon>Eukaryota</taxon>
        <taxon>Metazoa</taxon>
        <taxon>Ecdysozoa</taxon>
        <taxon>Nematoda</taxon>
        <taxon>Chromadorea</taxon>
        <taxon>Rhabditida</taxon>
        <taxon>Spirurina</taxon>
        <taxon>Spiruromorpha</taxon>
        <taxon>Filarioidea</taxon>
        <taxon>Onchocercidae</taxon>
        <taxon>Litomosoides</taxon>
    </lineage>
</organism>
<keyword evidence="2" id="KW-0396">Initiation factor</keyword>
<dbReference type="Gene3D" id="2.40.30.10">
    <property type="entry name" value="Translation factors"/>
    <property type="match status" value="2"/>
</dbReference>
<dbReference type="CDD" id="cd03702">
    <property type="entry name" value="IF2_mtIF2_II"/>
    <property type="match status" value="1"/>
</dbReference>
<dbReference type="GO" id="GO:0003743">
    <property type="term" value="F:translation initiation factor activity"/>
    <property type="evidence" value="ECO:0007669"/>
    <property type="project" value="UniProtKB-KW"/>
</dbReference>
<gene>
    <name evidence="9" type="ORF">NLS_LOCUS7988</name>
</gene>
<dbReference type="InterPro" id="IPR053905">
    <property type="entry name" value="EF-G-like_DII"/>
</dbReference>
<dbReference type="OMA" id="TVECIRF"/>
<dbReference type="GO" id="GO:0005737">
    <property type="term" value="C:cytoplasm"/>
    <property type="evidence" value="ECO:0007669"/>
    <property type="project" value="TreeGrafter"/>
</dbReference>
<reference evidence="9 10" key="1">
    <citation type="submission" date="2018-08" db="EMBL/GenBank/DDBJ databases">
        <authorList>
            <person name="Laetsch R D."/>
            <person name="Stevens L."/>
            <person name="Kumar S."/>
            <person name="Blaxter L. M."/>
        </authorList>
    </citation>
    <scope>NUCLEOTIDE SEQUENCE [LARGE SCALE GENOMIC DNA]</scope>
</reference>